<dbReference type="Proteomes" id="UP000198598">
    <property type="component" value="Unassembled WGS sequence"/>
</dbReference>
<feature type="domain" description="HTH LytTR-type" evidence="1">
    <location>
        <begin position="15"/>
        <end position="112"/>
    </location>
</feature>
<dbReference type="Gene3D" id="2.40.50.1020">
    <property type="entry name" value="LytTr DNA-binding domain"/>
    <property type="match status" value="1"/>
</dbReference>
<keyword evidence="3" id="KW-1185">Reference proteome</keyword>
<keyword evidence="2" id="KW-0238">DNA-binding</keyword>
<dbReference type="EMBL" id="FOLQ01000017">
    <property type="protein sequence ID" value="SFE65910.1"/>
    <property type="molecule type" value="Genomic_DNA"/>
</dbReference>
<proteinExistence type="predicted"/>
<dbReference type="AlphaFoldDB" id="A0A1I2CE12"/>
<dbReference type="GO" id="GO:0003677">
    <property type="term" value="F:DNA binding"/>
    <property type="evidence" value="ECO:0007669"/>
    <property type="project" value="UniProtKB-KW"/>
</dbReference>
<gene>
    <name evidence="2" type="ORF">SAMN05216167_11739</name>
</gene>
<evidence type="ECO:0000259" key="1">
    <source>
        <dbReference type="SMART" id="SM00850"/>
    </source>
</evidence>
<name>A0A1I2CE12_9BACT</name>
<evidence type="ECO:0000313" key="3">
    <source>
        <dbReference type="Proteomes" id="UP000198598"/>
    </source>
</evidence>
<dbReference type="STRING" id="662367.SAMN05216167_11739"/>
<reference evidence="2 3" key="1">
    <citation type="submission" date="2016-10" db="EMBL/GenBank/DDBJ databases">
        <authorList>
            <person name="de Groot N.N."/>
        </authorList>
    </citation>
    <scope>NUCLEOTIDE SEQUENCE [LARGE SCALE GENOMIC DNA]</scope>
    <source>
        <strain evidence="2 3">DSM 26130</strain>
    </source>
</reference>
<dbReference type="RefSeq" id="WP_177236698.1">
    <property type="nucleotide sequence ID" value="NZ_FOLQ01000017.1"/>
</dbReference>
<dbReference type="InterPro" id="IPR007492">
    <property type="entry name" value="LytTR_DNA-bd_dom"/>
</dbReference>
<evidence type="ECO:0000313" key="2">
    <source>
        <dbReference type="EMBL" id="SFE65910.1"/>
    </source>
</evidence>
<sequence length="113" mass="12938">MITQAEEGAQLLIPAYRHIQDTQLITRLEGRGNYTAVFLKDKTYPLIVSRTLKFFEDQLTDFIRINKSTMINPRYINKVIKVDAKTVSLLLSDGVLKLTSRRRVADTLARLAN</sequence>
<dbReference type="SMART" id="SM00850">
    <property type="entry name" value="LytTR"/>
    <property type="match status" value="1"/>
</dbReference>
<accession>A0A1I2CE12</accession>
<organism evidence="2 3">
    <name type="scientific">Spirosoma endophyticum</name>
    <dbReference type="NCBI Taxonomy" id="662367"/>
    <lineage>
        <taxon>Bacteria</taxon>
        <taxon>Pseudomonadati</taxon>
        <taxon>Bacteroidota</taxon>
        <taxon>Cytophagia</taxon>
        <taxon>Cytophagales</taxon>
        <taxon>Cytophagaceae</taxon>
        <taxon>Spirosoma</taxon>
    </lineage>
</organism>
<protein>
    <submittedName>
        <fullName evidence="2">LytTr DNA-binding domain-containing protein</fullName>
    </submittedName>
</protein>
<dbReference type="Pfam" id="PF04397">
    <property type="entry name" value="LytTR"/>
    <property type="match status" value="1"/>
</dbReference>